<feature type="chain" id="PRO_5012421237" description="DUF3604 domain-containing protein" evidence="1">
    <location>
        <begin position="21"/>
        <end position="640"/>
    </location>
</feature>
<gene>
    <name evidence="2" type="ORF">PEV8663_04074</name>
</gene>
<dbReference type="RefSeq" id="WP_097806513.1">
    <property type="nucleotide sequence ID" value="NZ_FXYH01000020.1"/>
</dbReference>
<sequence length="640" mass="70826">MKKLLLATAAILTIPHIASAGDSTSLDGLPPVFSPRPYSPYAERAFPEHVYFGDTHVHTGLSGDAGGGGTRLMPRDAYRFARGEEVTSNTGQQVKLRTPFDFYMITDHSDGMGAITDMIAGTPNILADPDGKKFHEGFSAGGQQAQEAATELVRQFSQGELSEALNYQPGNPAYKRVWDGIIQAAEEFNDPGHFTTFIAYEWTSLEKGNNLHRNVIFRDGPERAGQIVPYTTTPPLGSPDPKDLWKWLENYEAATGGDVTAIPHNGNLSNGMMFALQDDFNGGAAYDADYAQQRNKWERLYEATQIKGDGEAHPMLSPDDEFADFETWDWANLDASEAKTPEMLPGEYVRSGLQRGFQLENTLGINPFKFGLVGASDTHTGLSTPDNDNFFGKFTAYEPSEHRANHLSKRNEALDIEYHSWRYITGGLTAVWATANTRGAIFDAMERREVYSTTGPRIRVRFFGGWDFTADDANRRDLAVVGYTKGVPMGADLHPSTSQAPSFLVYALRDPQGANLDRVQIVKGWLDADGSPREQVYDVAWSDNRVPGSDGKLPAVGNTVDLSVPYWTNTIGAAELGTVWQDPDFDPSLQAFYYARVIEIPTPRWTAYDAVKFNLTLPEKIPLTVQERAYSSPIWFNPEP</sequence>
<keyword evidence="3" id="KW-1185">Reference proteome</keyword>
<keyword evidence="1" id="KW-0732">Signal</keyword>
<dbReference type="OrthoDB" id="543560at2"/>
<reference evidence="2 3" key="1">
    <citation type="submission" date="2017-05" db="EMBL/GenBank/DDBJ databases">
        <authorList>
            <person name="Song R."/>
            <person name="Chenine A.L."/>
            <person name="Ruprecht R.M."/>
        </authorList>
    </citation>
    <scope>NUCLEOTIDE SEQUENCE [LARGE SCALE GENOMIC DNA]</scope>
    <source>
        <strain evidence="2 3">CECT 8663</strain>
    </source>
</reference>
<dbReference type="EMBL" id="FXYH01000020">
    <property type="protein sequence ID" value="SMX49052.1"/>
    <property type="molecule type" value="Genomic_DNA"/>
</dbReference>
<dbReference type="InterPro" id="IPR022028">
    <property type="entry name" value="DUF3604"/>
</dbReference>
<protein>
    <recommendedName>
        <fullName evidence="4">DUF3604 domain-containing protein</fullName>
    </recommendedName>
</protein>
<dbReference type="Proteomes" id="UP000220836">
    <property type="component" value="Unassembled WGS sequence"/>
</dbReference>
<name>A0A238L3P7_9RHOB</name>
<dbReference type="Pfam" id="PF12228">
    <property type="entry name" value="DUF3604"/>
    <property type="match status" value="1"/>
</dbReference>
<accession>A0A238L3P7</accession>
<evidence type="ECO:0000313" key="2">
    <source>
        <dbReference type="EMBL" id="SMX49052.1"/>
    </source>
</evidence>
<proteinExistence type="predicted"/>
<dbReference type="AlphaFoldDB" id="A0A238L3P7"/>
<organism evidence="2 3">
    <name type="scientific">Pelagimonas varians</name>
    <dbReference type="NCBI Taxonomy" id="696760"/>
    <lineage>
        <taxon>Bacteria</taxon>
        <taxon>Pseudomonadati</taxon>
        <taxon>Pseudomonadota</taxon>
        <taxon>Alphaproteobacteria</taxon>
        <taxon>Rhodobacterales</taxon>
        <taxon>Roseobacteraceae</taxon>
        <taxon>Pelagimonas</taxon>
    </lineage>
</organism>
<evidence type="ECO:0000313" key="3">
    <source>
        <dbReference type="Proteomes" id="UP000220836"/>
    </source>
</evidence>
<dbReference type="Gene3D" id="3.20.20.140">
    <property type="entry name" value="Metal-dependent hydrolases"/>
    <property type="match status" value="1"/>
</dbReference>
<feature type="signal peptide" evidence="1">
    <location>
        <begin position="1"/>
        <end position="20"/>
    </location>
</feature>
<evidence type="ECO:0000256" key="1">
    <source>
        <dbReference type="SAM" id="SignalP"/>
    </source>
</evidence>
<evidence type="ECO:0008006" key="4">
    <source>
        <dbReference type="Google" id="ProtNLM"/>
    </source>
</evidence>